<gene>
    <name evidence="3" type="ORF">CWI69_00180</name>
</gene>
<keyword evidence="3" id="KW-0540">Nuclease</keyword>
<dbReference type="AlphaFoldDB" id="A0A432XYQ7"/>
<dbReference type="OrthoDB" id="5196645at2"/>
<evidence type="ECO:0000313" key="3">
    <source>
        <dbReference type="EMBL" id="RUO53895.1"/>
    </source>
</evidence>
<dbReference type="PANTHER" id="PTHR24094:SF15">
    <property type="entry name" value="AMP-DEPENDENT SYNTHETASE_LIGASE DOMAIN-CONTAINING PROTEIN-RELATED"/>
    <property type="match status" value="1"/>
</dbReference>
<keyword evidence="3" id="KW-0255">Endonuclease</keyword>
<protein>
    <submittedName>
        <fullName evidence="3">HNH endonuclease</fullName>
    </submittedName>
</protein>
<feature type="signal peptide" evidence="1">
    <location>
        <begin position="1"/>
        <end position="36"/>
    </location>
</feature>
<evidence type="ECO:0000313" key="4">
    <source>
        <dbReference type="Proteomes" id="UP000287198"/>
    </source>
</evidence>
<dbReference type="InterPro" id="IPR011089">
    <property type="entry name" value="GmrSD_C"/>
</dbReference>
<dbReference type="Proteomes" id="UP000287198">
    <property type="component" value="Unassembled WGS sequence"/>
</dbReference>
<dbReference type="Pfam" id="PF07510">
    <property type="entry name" value="GmrSD_C"/>
    <property type="match status" value="1"/>
</dbReference>
<dbReference type="GO" id="GO:0004519">
    <property type="term" value="F:endonuclease activity"/>
    <property type="evidence" value="ECO:0007669"/>
    <property type="project" value="UniProtKB-KW"/>
</dbReference>
<proteinExistence type="predicted"/>
<dbReference type="EMBL" id="PIPW01000001">
    <property type="protein sequence ID" value="RUO53895.1"/>
    <property type="molecule type" value="Genomic_DNA"/>
</dbReference>
<sequence length="247" mass="28056">MKCFQGLRTAMNKAAVAFGVCCALLIASIPTQPAIAATVKMSTSKICHDLRSPYYERVKIFTSYPSLDACLADGGRLPKNIRANNHATVNPGYSRNAYKHWIDEDKDCLDTRHELLTDLSTIKVTTTRNGCRVLRGRWNDPYSGQIIFDAAAIDVDHLVPLAWAWQHGAADWSPQRRKEFANDPVNLFAVKLDLNRSKGARGPYEWLPPNQKFHCQYVSRYLRVMLIYDFTSSSREQIRTLRDTICD</sequence>
<accession>A0A432XYQ7</accession>
<feature type="domain" description="GmrSD restriction endonucleases C-terminal" evidence="2">
    <location>
        <begin position="114"/>
        <end position="236"/>
    </location>
</feature>
<reference evidence="4" key="1">
    <citation type="journal article" date="2018" name="Front. Microbiol.">
        <title>Genome-Based Analysis Reveals the Taxonomy and Diversity of the Family Idiomarinaceae.</title>
        <authorList>
            <person name="Liu Y."/>
            <person name="Lai Q."/>
            <person name="Shao Z."/>
        </authorList>
    </citation>
    <scope>NUCLEOTIDE SEQUENCE [LARGE SCALE GENOMIC DNA]</scope>
    <source>
        <strain evidence="4">BH195</strain>
    </source>
</reference>
<name>A0A432XYQ7_9GAMM</name>
<keyword evidence="1" id="KW-0732">Signal</keyword>
<evidence type="ECO:0000256" key="1">
    <source>
        <dbReference type="SAM" id="SignalP"/>
    </source>
</evidence>
<keyword evidence="4" id="KW-1185">Reference proteome</keyword>
<comment type="caution">
    <text evidence="3">The sequence shown here is derived from an EMBL/GenBank/DDBJ whole genome shotgun (WGS) entry which is preliminary data.</text>
</comment>
<keyword evidence="3" id="KW-0378">Hydrolase</keyword>
<dbReference type="RefSeq" id="WP_126760826.1">
    <property type="nucleotide sequence ID" value="NZ_JBHLTZ010000004.1"/>
</dbReference>
<feature type="chain" id="PRO_5019352358" evidence="1">
    <location>
        <begin position="37"/>
        <end position="247"/>
    </location>
</feature>
<dbReference type="PANTHER" id="PTHR24094">
    <property type="entry name" value="SECRETED PROTEIN"/>
    <property type="match status" value="1"/>
</dbReference>
<organism evidence="3 4">
    <name type="scientific">Pseudidiomarina halophila</name>
    <dbReference type="NCBI Taxonomy" id="1449799"/>
    <lineage>
        <taxon>Bacteria</taxon>
        <taxon>Pseudomonadati</taxon>
        <taxon>Pseudomonadota</taxon>
        <taxon>Gammaproteobacteria</taxon>
        <taxon>Alteromonadales</taxon>
        <taxon>Idiomarinaceae</taxon>
        <taxon>Pseudidiomarina</taxon>
    </lineage>
</organism>
<evidence type="ECO:0000259" key="2">
    <source>
        <dbReference type="Pfam" id="PF07510"/>
    </source>
</evidence>